<dbReference type="Proteomes" id="UP000001593">
    <property type="component" value="Unassembled WGS sequence"/>
</dbReference>
<gene>
    <name evidence="8" type="ORF">NEMVEDRAFT_v1g184207</name>
</gene>
<comment type="function">
    <text evidence="5">May act as an adapter that regulates LRP2 function.</text>
</comment>
<keyword evidence="4" id="KW-0802">TPR repeat</keyword>
<feature type="compositionally biased region" description="Basic and acidic residues" evidence="7">
    <location>
        <begin position="16"/>
        <end position="30"/>
    </location>
</feature>
<evidence type="ECO:0000256" key="5">
    <source>
        <dbReference type="ARBA" id="ARBA00037614"/>
    </source>
</evidence>
<protein>
    <recommendedName>
        <fullName evidence="6">LRP2-binding protein</fullName>
    </recommendedName>
</protein>
<dbReference type="SUPFAM" id="SSF81901">
    <property type="entry name" value="HCP-like"/>
    <property type="match status" value="1"/>
</dbReference>
<evidence type="ECO:0000313" key="8">
    <source>
        <dbReference type="EMBL" id="EDO42764.1"/>
    </source>
</evidence>
<evidence type="ECO:0000256" key="6">
    <source>
        <dbReference type="ARBA" id="ARBA00039954"/>
    </source>
</evidence>
<accession>A7S0M8</accession>
<evidence type="ECO:0000256" key="4">
    <source>
        <dbReference type="ARBA" id="ARBA00022803"/>
    </source>
</evidence>
<dbReference type="STRING" id="45351.A7S0M8"/>
<dbReference type="InterPro" id="IPR052323">
    <property type="entry name" value="LRP2-binding"/>
</dbReference>
<dbReference type="PANTHER" id="PTHR44554:SF1">
    <property type="entry name" value="LRP2-BINDING PROTEIN"/>
    <property type="match status" value="1"/>
</dbReference>
<organism evidence="8 9">
    <name type="scientific">Nematostella vectensis</name>
    <name type="common">Starlet sea anemone</name>
    <dbReference type="NCBI Taxonomy" id="45351"/>
    <lineage>
        <taxon>Eukaryota</taxon>
        <taxon>Metazoa</taxon>
        <taxon>Cnidaria</taxon>
        <taxon>Anthozoa</taxon>
        <taxon>Hexacorallia</taxon>
        <taxon>Actiniaria</taxon>
        <taxon>Edwardsiidae</taxon>
        <taxon>Nematostella</taxon>
    </lineage>
</organism>
<dbReference type="SMART" id="SM00671">
    <property type="entry name" value="SEL1"/>
    <property type="match status" value="6"/>
</dbReference>
<dbReference type="Pfam" id="PF08238">
    <property type="entry name" value="Sel1"/>
    <property type="match status" value="5"/>
</dbReference>
<dbReference type="PANTHER" id="PTHR44554">
    <property type="entry name" value="LRP2-BINDING PROTEIN"/>
    <property type="match status" value="1"/>
</dbReference>
<dbReference type="eggNOG" id="KOG1550">
    <property type="taxonomic scope" value="Eukaryota"/>
</dbReference>
<dbReference type="GO" id="GO:0005737">
    <property type="term" value="C:cytoplasm"/>
    <property type="evidence" value="ECO:0007669"/>
    <property type="project" value="UniProtKB-SubCell"/>
</dbReference>
<dbReference type="AlphaFoldDB" id="A7S0M8"/>
<dbReference type="PhylomeDB" id="A7S0M8"/>
<dbReference type="InterPro" id="IPR006597">
    <property type="entry name" value="Sel1-like"/>
</dbReference>
<keyword evidence="3" id="KW-0677">Repeat</keyword>
<keyword evidence="9" id="KW-1185">Reference proteome</keyword>
<dbReference type="OMA" id="TDHYTHA"/>
<proteinExistence type="predicted"/>
<sequence>MADGEPSRPFSAPVPIDRKLSGDPLPRSHDSFIIPQEDISQEALDSELEETLIKRAKDGDRLAKFQLGQFYFERGIFEKAIVAFERIKSTDFQAKYQLGVMYYDGLGTQAKPDKGVELLKEIAMSAHPDASHLVPHAQYNIGRAYYEGYGVKQSDKEAERWFLMAARDGDPSGSLRSQTVLGMFYSRPGNENLSKAYFWHQEATGNGSIESQGALGVMFEYGIGVPMNIQSAFECLKGAAIRGNVYAQGNLAVHYYKRKLFNKAADVAKSVADLDDVMAIARETECLPKYVAKGISLGSFVYARCLHHGFGVDKDEKNALMFYSRAAQFDMDTAARLHDYMTYGYI</sequence>
<evidence type="ECO:0000256" key="2">
    <source>
        <dbReference type="ARBA" id="ARBA00022490"/>
    </source>
</evidence>
<comment type="subcellular location">
    <subcellularLocation>
        <location evidence="1">Cytoplasm</location>
    </subcellularLocation>
</comment>
<evidence type="ECO:0000256" key="7">
    <source>
        <dbReference type="SAM" id="MobiDB-lite"/>
    </source>
</evidence>
<dbReference type="HOGENOM" id="CLU_068264_0_0_1"/>
<evidence type="ECO:0000256" key="1">
    <source>
        <dbReference type="ARBA" id="ARBA00004496"/>
    </source>
</evidence>
<dbReference type="Gene3D" id="1.25.40.10">
    <property type="entry name" value="Tetratricopeptide repeat domain"/>
    <property type="match status" value="1"/>
</dbReference>
<dbReference type="InParanoid" id="A7S0M8"/>
<evidence type="ECO:0000313" key="9">
    <source>
        <dbReference type="Proteomes" id="UP000001593"/>
    </source>
</evidence>
<dbReference type="OrthoDB" id="2384430at2759"/>
<reference evidence="8 9" key="1">
    <citation type="journal article" date="2007" name="Science">
        <title>Sea anemone genome reveals ancestral eumetazoan gene repertoire and genomic organization.</title>
        <authorList>
            <person name="Putnam N.H."/>
            <person name="Srivastava M."/>
            <person name="Hellsten U."/>
            <person name="Dirks B."/>
            <person name="Chapman J."/>
            <person name="Salamov A."/>
            <person name="Terry A."/>
            <person name="Shapiro H."/>
            <person name="Lindquist E."/>
            <person name="Kapitonov V.V."/>
            <person name="Jurka J."/>
            <person name="Genikhovich G."/>
            <person name="Grigoriev I.V."/>
            <person name="Lucas S.M."/>
            <person name="Steele R.E."/>
            <person name="Finnerty J.R."/>
            <person name="Technau U."/>
            <person name="Martindale M.Q."/>
            <person name="Rokhsar D.S."/>
        </authorList>
    </citation>
    <scope>NUCLEOTIDE SEQUENCE [LARGE SCALE GENOMIC DNA]</scope>
    <source>
        <strain evidence="9">CH2 X CH6</strain>
    </source>
</reference>
<feature type="region of interest" description="Disordered" evidence="7">
    <location>
        <begin position="1"/>
        <end position="31"/>
    </location>
</feature>
<name>A7S0M8_NEMVE</name>
<dbReference type="InterPro" id="IPR011990">
    <property type="entry name" value="TPR-like_helical_dom_sf"/>
</dbReference>
<keyword evidence="2" id="KW-0963">Cytoplasm</keyword>
<evidence type="ECO:0000256" key="3">
    <source>
        <dbReference type="ARBA" id="ARBA00022737"/>
    </source>
</evidence>
<dbReference type="KEGG" id="nve:5514654"/>
<dbReference type="EMBL" id="DS469561">
    <property type="protein sequence ID" value="EDO42764.1"/>
    <property type="molecule type" value="Genomic_DNA"/>
</dbReference>